<evidence type="ECO:0008006" key="15">
    <source>
        <dbReference type="Google" id="ProtNLM"/>
    </source>
</evidence>
<dbReference type="InterPro" id="IPR036640">
    <property type="entry name" value="ABC1_TM_sf"/>
</dbReference>
<feature type="domain" description="ABC transporter" evidence="11">
    <location>
        <begin position="1111"/>
        <end position="1345"/>
    </location>
</feature>
<feature type="region of interest" description="Disordered" evidence="9">
    <location>
        <begin position="517"/>
        <end position="559"/>
    </location>
</feature>
<feature type="region of interest" description="Disordered" evidence="9">
    <location>
        <begin position="54"/>
        <end position="78"/>
    </location>
</feature>
<feature type="domain" description="ABC transmembrane type-1" evidence="12">
    <location>
        <begin position="950"/>
        <end position="1074"/>
    </location>
</feature>
<dbReference type="GO" id="GO:0005524">
    <property type="term" value="F:ATP binding"/>
    <property type="evidence" value="ECO:0007669"/>
    <property type="project" value="UniProtKB-KW"/>
</dbReference>
<comment type="subcellular location">
    <subcellularLocation>
        <location evidence="1">Membrane</location>
        <topology evidence="1">Multi-pass membrane protein</topology>
    </subcellularLocation>
</comment>
<keyword evidence="14" id="KW-1185">Reference proteome</keyword>
<dbReference type="eggNOG" id="KOG0054">
    <property type="taxonomic scope" value="Eukaryota"/>
</dbReference>
<feature type="region of interest" description="Disordered" evidence="9">
    <location>
        <begin position="354"/>
        <end position="450"/>
    </location>
</feature>
<dbReference type="FunFam" id="3.40.50.300:FF:000838">
    <property type="entry name" value="ABC multidrug transporter (Eurofung)"/>
    <property type="match status" value="1"/>
</dbReference>
<evidence type="ECO:0000256" key="10">
    <source>
        <dbReference type="SAM" id="Phobius"/>
    </source>
</evidence>
<evidence type="ECO:0000259" key="11">
    <source>
        <dbReference type="PROSITE" id="PS50893"/>
    </source>
</evidence>
<feature type="region of interest" description="Disordered" evidence="9">
    <location>
        <begin position="126"/>
        <end position="226"/>
    </location>
</feature>
<evidence type="ECO:0000313" key="14">
    <source>
        <dbReference type="Proteomes" id="UP000266841"/>
    </source>
</evidence>
<protein>
    <recommendedName>
        <fullName evidence="15">ABC transporter domain-containing protein</fullName>
    </recommendedName>
</protein>
<evidence type="ECO:0000256" key="1">
    <source>
        <dbReference type="ARBA" id="ARBA00004141"/>
    </source>
</evidence>
<feature type="transmembrane region" description="Helical" evidence="10">
    <location>
        <begin position="825"/>
        <end position="847"/>
    </location>
</feature>
<accession>K0SSE7</accession>
<dbReference type="InterPro" id="IPR050173">
    <property type="entry name" value="ABC_transporter_C-like"/>
</dbReference>
<feature type="compositionally biased region" description="Basic and acidic residues" evidence="9">
    <location>
        <begin position="205"/>
        <end position="214"/>
    </location>
</feature>
<dbReference type="InterPro" id="IPR011527">
    <property type="entry name" value="ABC1_TM_dom"/>
</dbReference>
<dbReference type="Pfam" id="PF00664">
    <property type="entry name" value="ABC_membrane"/>
    <property type="match status" value="2"/>
</dbReference>
<dbReference type="EMBL" id="AGNL01010346">
    <property type="protein sequence ID" value="EJK69208.1"/>
    <property type="molecule type" value="Genomic_DNA"/>
</dbReference>
<evidence type="ECO:0000259" key="12">
    <source>
        <dbReference type="PROSITE" id="PS50929"/>
    </source>
</evidence>
<dbReference type="Proteomes" id="UP000266841">
    <property type="component" value="Unassembled WGS sequence"/>
</dbReference>
<dbReference type="SUPFAM" id="SSF90123">
    <property type="entry name" value="ABC transporter transmembrane region"/>
    <property type="match status" value="1"/>
</dbReference>
<evidence type="ECO:0000313" key="13">
    <source>
        <dbReference type="EMBL" id="EJK69208.1"/>
    </source>
</evidence>
<keyword evidence="8 10" id="KW-0472">Membrane</keyword>
<dbReference type="InterPro" id="IPR017871">
    <property type="entry name" value="ABC_transporter-like_CS"/>
</dbReference>
<keyword evidence="3" id="KW-0813">Transport</keyword>
<dbReference type="OrthoDB" id="6500128at2759"/>
<gene>
    <name evidence="13" type="ORF">THAOC_09566</name>
</gene>
<dbReference type="GO" id="GO:0016020">
    <property type="term" value="C:membrane"/>
    <property type="evidence" value="ECO:0007669"/>
    <property type="project" value="UniProtKB-SubCell"/>
</dbReference>
<feature type="transmembrane region" description="Helical" evidence="10">
    <location>
        <begin position="1015"/>
        <end position="1035"/>
    </location>
</feature>
<feature type="domain" description="ABC transmembrane type-1" evidence="12">
    <location>
        <begin position="857"/>
        <end position="949"/>
    </location>
</feature>
<evidence type="ECO:0000256" key="8">
    <source>
        <dbReference type="ARBA" id="ARBA00023136"/>
    </source>
</evidence>
<keyword evidence="6" id="KW-0067">ATP-binding</keyword>
<reference evidence="13 14" key="1">
    <citation type="journal article" date="2012" name="Genome Biol.">
        <title>Genome and low-iron response of an oceanic diatom adapted to chronic iron limitation.</title>
        <authorList>
            <person name="Lommer M."/>
            <person name="Specht M."/>
            <person name="Roy A.S."/>
            <person name="Kraemer L."/>
            <person name="Andreson R."/>
            <person name="Gutowska M.A."/>
            <person name="Wolf J."/>
            <person name="Bergner S.V."/>
            <person name="Schilhabel M.B."/>
            <person name="Klostermeier U.C."/>
            <person name="Beiko R.G."/>
            <person name="Rosenstiel P."/>
            <person name="Hippler M."/>
            <person name="Laroche J."/>
        </authorList>
    </citation>
    <scope>NUCLEOTIDE SEQUENCE [LARGE SCALE GENOMIC DNA]</scope>
    <source>
        <strain evidence="13 14">CCMP1005</strain>
    </source>
</reference>
<dbReference type="PROSITE" id="PS50893">
    <property type="entry name" value="ABC_TRANSPORTER_2"/>
    <property type="match status" value="2"/>
</dbReference>
<keyword evidence="4 10" id="KW-0812">Transmembrane</keyword>
<evidence type="ECO:0000256" key="5">
    <source>
        <dbReference type="ARBA" id="ARBA00022741"/>
    </source>
</evidence>
<dbReference type="InterPro" id="IPR027417">
    <property type="entry name" value="P-loop_NTPase"/>
</dbReference>
<dbReference type="PANTHER" id="PTHR24223">
    <property type="entry name" value="ATP-BINDING CASSETTE SUB-FAMILY C"/>
    <property type="match status" value="1"/>
</dbReference>
<dbReference type="SMART" id="SM00382">
    <property type="entry name" value="AAA"/>
    <property type="match status" value="2"/>
</dbReference>
<feature type="region of interest" description="Disordered" evidence="9">
    <location>
        <begin position="307"/>
        <end position="335"/>
    </location>
</feature>
<feature type="region of interest" description="Disordered" evidence="9">
    <location>
        <begin position="238"/>
        <end position="271"/>
    </location>
</feature>
<dbReference type="InterPro" id="IPR044726">
    <property type="entry name" value="ABCC_6TM_D2"/>
</dbReference>
<feature type="compositionally biased region" description="Basic and acidic residues" evidence="9">
    <location>
        <begin position="770"/>
        <end position="802"/>
    </location>
</feature>
<dbReference type="PROSITE" id="PS00211">
    <property type="entry name" value="ABC_TRANSPORTER_1"/>
    <property type="match status" value="2"/>
</dbReference>
<feature type="compositionally biased region" description="Basic residues" evidence="9">
    <location>
        <begin position="166"/>
        <end position="179"/>
    </location>
</feature>
<name>K0SSE7_THAOC</name>
<dbReference type="Pfam" id="PF00005">
    <property type="entry name" value="ABC_tran"/>
    <property type="match status" value="1"/>
</dbReference>
<keyword evidence="7 10" id="KW-1133">Transmembrane helix</keyword>
<dbReference type="InterPro" id="IPR003593">
    <property type="entry name" value="AAA+_ATPase"/>
</dbReference>
<dbReference type="Gene3D" id="1.20.1560.10">
    <property type="entry name" value="ABC transporter type 1, transmembrane domain"/>
    <property type="match status" value="2"/>
</dbReference>
<dbReference type="GO" id="GO:0016887">
    <property type="term" value="F:ATP hydrolysis activity"/>
    <property type="evidence" value="ECO:0007669"/>
    <property type="project" value="InterPro"/>
</dbReference>
<dbReference type="OMA" id="WWVNDEY"/>
<evidence type="ECO:0000256" key="2">
    <source>
        <dbReference type="ARBA" id="ARBA00009726"/>
    </source>
</evidence>
<dbReference type="GO" id="GO:0140359">
    <property type="term" value="F:ABC-type transporter activity"/>
    <property type="evidence" value="ECO:0007669"/>
    <property type="project" value="InterPro"/>
</dbReference>
<evidence type="ECO:0000256" key="7">
    <source>
        <dbReference type="ARBA" id="ARBA00022989"/>
    </source>
</evidence>
<comment type="similarity">
    <text evidence="2">Belongs to the ABC transporter superfamily. ABCC family. Conjugate transporter (TC 3.A.1.208) subfamily.</text>
</comment>
<dbReference type="InterPro" id="IPR003439">
    <property type="entry name" value="ABC_transporter-like_ATP-bd"/>
</dbReference>
<feature type="region of interest" description="Disordered" evidence="9">
    <location>
        <begin position="769"/>
        <end position="807"/>
    </location>
</feature>
<evidence type="ECO:0000256" key="9">
    <source>
        <dbReference type="SAM" id="MobiDB-lite"/>
    </source>
</evidence>
<keyword evidence="5" id="KW-0547">Nucleotide-binding</keyword>
<dbReference type="CDD" id="cd18580">
    <property type="entry name" value="ABC_6TM_ABCC_D2"/>
    <property type="match status" value="1"/>
</dbReference>
<dbReference type="SUPFAM" id="SSF52540">
    <property type="entry name" value="P-loop containing nucleoside triphosphate hydrolases"/>
    <property type="match status" value="2"/>
</dbReference>
<proteinExistence type="inferred from homology"/>
<feature type="compositionally biased region" description="Basic and acidic residues" evidence="9">
    <location>
        <begin position="400"/>
        <end position="415"/>
    </location>
</feature>
<dbReference type="Gene3D" id="3.40.50.300">
    <property type="entry name" value="P-loop containing nucleotide triphosphate hydrolases"/>
    <property type="match status" value="2"/>
</dbReference>
<dbReference type="PROSITE" id="PS50929">
    <property type="entry name" value="ABC_TM1F"/>
    <property type="match status" value="2"/>
</dbReference>
<organism evidence="13 14">
    <name type="scientific">Thalassiosira oceanica</name>
    <name type="common">Marine diatom</name>
    <dbReference type="NCBI Taxonomy" id="159749"/>
    <lineage>
        <taxon>Eukaryota</taxon>
        <taxon>Sar</taxon>
        <taxon>Stramenopiles</taxon>
        <taxon>Ochrophyta</taxon>
        <taxon>Bacillariophyta</taxon>
        <taxon>Coscinodiscophyceae</taxon>
        <taxon>Thalassiosirophycidae</taxon>
        <taxon>Thalassiosirales</taxon>
        <taxon>Thalassiosiraceae</taxon>
        <taxon>Thalassiosira</taxon>
    </lineage>
</organism>
<sequence>MSMFIISVLCSLSSHPRPAEDKDGRNRQGQAASIFSFSLPGEEIRESLVVPTSLTSSADDARSQRISAATVPSGPPRRGEVFKLKGLCNLPREEETNYITSISRGRPVLGIGRPLLLVHVADPQPRRAAAQAAEEEEGRGQQRRRAASQSVPVGAPAHIEPELRRGRGRDRRGANRRGRLRDTPQYDVGGPSRQVLDGAPTHRVRGCEEERHAELPPGSLGAVEADVPARGRVAARRDGVPGLDAAAGEGGAPPPRGSPRRVVPQSGHAAGPDHIRRVCARRRRCREAEVPGVQDWHHATERGSLGVARARTEPDAWREDGADGRADHEFGRGRQPEALRAGAGRELLVELSLGNGGSERSADHRAGTELNRGHRCDVSVHTPRQVDRPTDDDDTQAPSDRGRRTGRDDVEHAAGDEICEAESVRGAVRRPDLGAAGQGGQAPQDRAGLLRSDDVPDVDEDHVLTASRTFTSLFLFSALRFPINYLGKLIGKAAQGLQACHRFSLFFDREAVVEDNSGGVKTNGVGADDGTRTPNSSSDDADTPVSDGTAAEPDEAPLIDVSTNFTVGDPLTSGMSFKVSGIENASPPGRAALHRGTRRSRQVPFVLNATVRDNILFGDPLDAERYARVLDATCLASDVASFKHGDRTEIGERGVTLSGGQKARLSLARAAYSRSDVVVLDDVLSALDAGTSRAVFERLFRPVGTGRDGLFSDRAVVLVTHASHFLNRVDEIVIVAAGRCVFSGSWRDLEDCRPEDRFEADAVDAIRNSVQEEHSGEDGGDGDSAKKEESGVGNSKTEKSEDGGNEGRIMTIEERQFGLSQASTWLSWCKYSGGFGFILVVLISMVLDRGMYVMTEIWLALWTDGATEPVTFLGREYPSQTDGLGAQRAYVKTYTGILLLGCVFTLFRTNWLIQGGARCANRIFKAMLNKTVLAPMSFFDTTPLGRLMNRKSATDLQRLDATSRSPVQAQLSEAVDGSSTMRVFGKSAHFSAVFRSALDLNSGILMNFQSSQRWLAVRIQLLGSLAVLFSVSFVVSFNDVLDLDPGIAAILIIWSANLTISLSFFVLGFSEAEASMTSLERMSAMTRIQQEEDDTKQHEVVDKSWPRNGGLVFDKVGLRYRPGLPLSLNGLSFQLKSGIRCGVVGRTGAGKSTLAAALFRLVELEQGMIMFDGKDISKLALSDVRGRPGGMLMIPQDPVLFPGTLKECLDPFGDYTDEQVVEALRSVRGASRGLNDINATVEEGGRNFSVGERQLICLGRALLAKAKLLFLDEATASVDSETDALIQKMLRTRFEGTTLITIAHRLNTIMDYDVVLVMDQGRCAEFGSPAELLENEVGIFTSLVDATGKESSQTLRRIAFNQASR</sequence>
<comment type="caution">
    <text evidence="13">The sequence shown here is derived from an EMBL/GenBank/DDBJ whole genome shotgun (WGS) entry which is preliminary data.</text>
</comment>
<evidence type="ECO:0000256" key="4">
    <source>
        <dbReference type="ARBA" id="ARBA00022692"/>
    </source>
</evidence>
<evidence type="ECO:0000256" key="6">
    <source>
        <dbReference type="ARBA" id="ARBA00022840"/>
    </source>
</evidence>
<feature type="domain" description="ABC transporter" evidence="11">
    <location>
        <begin position="531"/>
        <end position="762"/>
    </location>
</feature>
<feature type="compositionally biased region" description="Basic and acidic residues" evidence="9">
    <location>
        <begin position="360"/>
        <end position="389"/>
    </location>
</feature>
<feature type="compositionally biased region" description="Basic and acidic residues" evidence="9">
    <location>
        <begin position="310"/>
        <end position="335"/>
    </location>
</feature>
<evidence type="ECO:0000256" key="3">
    <source>
        <dbReference type="ARBA" id="ARBA00022448"/>
    </source>
</evidence>
<feature type="transmembrane region" description="Helical" evidence="10">
    <location>
        <begin position="1047"/>
        <end position="1069"/>
    </location>
</feature>
<dbReference type="PANTHER" id="PTHR24223:SF456">
    <property type="entry name" value="MULTIDRUG RESISTANCE-ASSOCIATED PROTEIN LETHAL(2)03659"/>
    <property type="match status" value="1"/>
</dbReference>
<dbReference type="CDD" id="cd03244">
    <property type="entry name" value="ABCC_MRP_domain2"/>
    <property type="match status" value="1"/>
</dbReference>